<dbReference type="AlphaFoldDB" id="A0A5A4PWS8"/>
<organism evidence="2">
    <name type="scientific">Erysipelothrix rhusiopathiae</name>
    <dbReference type="NCBI Taxonomy" id="1648"/>
    <lineage>
        <taxon>Bacteria</taxon>
        <taxon>Bacillati</taxon>
        <taxon>Bacillota</taxon>
        <taxon>Erysipelotrichia</taxon>
        <taxon>Erysipelotrichales</taxon>
        <taxon>Erysipelotrichaceae</taxon>
        <taxon>Erysipelothrix</taxon>
    </lineage>
</organism>
<protein>
    <submittedName>
        <fullName evidence="2">EpsG family protein</fullName>
    </submittedName>
</protein>
<feature type="transmembrane region" description="Helical" evidence="1">
    <location>
        <begin position="24"/>
        <end position="40"/>
    </location>
</feature>
<evidence type="ECO:0000313" key="2">
    <source>
        <dbReference type="EMBL" id="BBG56754.1"/>
    </source>
</evidence>
<keyword evidence="1" id="KW-0812">Transmembrane</keyword>
<sequence length="585" mass="68983">MYYFALLFPIVLYFLPRIDKKTKFILALIPMVLIIALRFGHGPDYFAYEFYYNSLNTDTLGKLVDHQGQIELGFRLLEFPFIQLGLSFHVFISTLGIALLGCFSYWIYKSSDDPLLSLILFYGMFFNVWVLSALRQSIVIALILLLYFRKDRELKEWKKIVFIVLLSFFHKSAIYVLPFLLLLKIDWNRKSLSIVLGLALLTTFVPFESILVHFNSVTIVKKMLGYMRTTYGFFDFPSIVRLLFVSVVLFYYDRITKTDYQKFIVNAFILGISSYFVLKFSELTASRSTIYFLMLFVIIVPWIVQSYEKNHKLYRTSVILVMCFSVVYLQKELMATERQSGFSNQTRGYVQMRTIFNKDYGSFDERSAFYTYHRGLCEAEAATSRENLRVNRTFVGYQEDKDNVVVYDKSKKMYGIINNDGNWVVEPEYKKQPTLYKNVLAFGKQGEVFRQREYIDISGNDMTYDEMRSVIDAELVKQDKLIDAREETFNYNYDLLPDEIKSQLPNKENVSNFRLVSLDIPTKYYIGKFKYYDFDMTVYYDGHEHLVSDEIFRTATRYDENNMLIAYTYCSKIIINSDNQVIWVE</sequence>
<name>A0A5A4PWS8_ERYRH</name>
<feature type="transmembrane region" description="Helical" evidence="1">
    <location>
        <begin position="263"/>
        <end position="278"/>
    </location>
</feature>
<evidence type="ECO:0000256" key="1">
    <source>
        <dbReference type="SAM" id="Phobius"/>
    </source>
</evidence>
<feature type="transmembrane region" description="Helical" evidence="1">
    <location>
        <begin position="84"/>
        <end position="107"/>
    </location>
</feature>
<feature type="transmembrane region" description="Helical" evidence="1">
    <location>
        <begin position="194"/>
        <end position="220"/>
    </location>
</feature>
<proteinExistence type="predicted"/>
<dbReference type="Pfam" id="PF14897">
    <property type="entry name" value="EpsG"/>
    <property type="match status" value="1"/>
</dbReference>
<feature type="transmembrane region" description="Helical" evidence="1">
    <location>
        <begin position="232"/>
        <end position="251"/>
    </location>
</feature>
<feature type="transmembrane region" description="Helical" evidence="1">
    <location>
        <begin position="160"/>
        <end position="182"/>
    </location>
</feature>
<reference evidence="2" key="1">
    <citation type="journal article" date="2019" name="J. Vet. Diagn. Invest.">
        <title>Disassociation of Spa type and serovar of an Erysipelothrix rhusiopathiae serovar 6 strain isolated from a diseased pig.</title>
        <authorList>
            <person name="Shimoji Y."/>
            <person name="Bito M."/>
            <person name="Shiraiwa K."/>
            <person name="Ogawa Y."/>
            <person name="Nishikawa S."/>
            <person name="Eguchi M."/>
        </authorList>
    </citation>
    <scope>NUCLEOTIDE SEQUENCE</scope>
    <source>
        <strain evidence="2">Ireland</strain>
    </source>
</reference>
<dbReference type="InterPro" id="IPR049458">
    <property type="entry name" value="EpsG-like"/>
</dbReference>
<dbReference type="EMBL" id="LC425604">
    <property type="protein sequence ID" value="BBG56754.1"/>
    <property type="molecule type" value="Genomic_DNA"/>
</dbReference>
<keyword evidence="1" id="KW-0472">Membrane</keyword>
<feature type="transmembrane region" description="Helical" evidence="1">
    <location>
        <begin position="313"/>
        <end position="329"/>
    </location>
</feature>
<feature type="transmembrane region" description="Helical" evidence="1">
    <location>
        <begin position="119"/>
        <end position="148"/>
    </location>
</feature>
<feature type="transmembrane region" description="Helical" evidence="1">
    <location>
        <begin position="290"/>
        <end position="307"/>
    </location>
</feature>
<accession>A0A5A4PWS8</accession>
<keyword evidence="1" id="KW-1133">Transmembrane helix</keyword>